<evidence type="ECO:0000256" key="5">
    <source>
        <dbReference type="ARBA" id="ARBA00022679"/>
    </source>
</evidence>
<comment type="catalytic activity">
    <reaction evidence="1">
        <text>S-ubiquitinyl-[E2 ubiquitin-conjugating enzyme]-L-cysteine + [acceptor protein]-L-lysine = [E2 ubiquitin-conjugating enzyme]-L-cysteine + N(6)-ubiquitinyl-[acceptor protein]-L-lysine.</text>
        <dbReference type="EC" id="2.3.2.27"/>
    </reaction>
</comment>
<dbReference type="AlphaFoldDB" id="A0A0C9MG54"/>
<dbReference type="GO" id="GO:0061630">
    <property type="term" value="F:ubiquitin protein ligase activity"/>
    <property type="evidence" value="ECO:0007669"/>
    <property type="project" value="UniProtKB-EC"/>
</dbReference>
<dbReference type="EMBL" id="DF836305">
    <property type="protein sequence ID" value="GAN02097.1"/>
    <property type="molecule type" value="Genomic_DNA"/>
</dbReference>
<feature type="coiled-coil region" evidence="10">
    <location>
        <begin position="208"/>
        <end position="242"/>
    </location>
</feature>
<keyword evidence="5" id="KW-0808">Transferase</keyword>
<keyword evidence="9 12" id="KW-0472">Membrane</keyword>
<evidence type="ECO:0000256" key="1">
    <source>
        <dbReference type="ARBA" id="ARBA00000900"/>
    </source>
</evidence>
<feature type="domain" description="E3 ubiquitin-protein ligase MARCHF6-like C-terminal" evidence="13">
    <location>
        <begin position="999"/>
        <end position="1113"/>
    </location>
</feature>
<organism evidence="14">
    <name type="scientific">Mucor ambiguus</name>
    <dbReference type="NCBI Taxonomy" id="91626"/>
    <lineage>
        <taxon>Eukaryota</taxon>
        <taxon>Fungi</taxon>
        <taxon>Fungi incertae sedis</taxon>
        <taxon>Mucoromycota</taxon>
        <taxon>Mucoromycotina</taxon>
        <taxon>Mucoromycetes</taxon>
        <taxon>Mucorales</taxon>
        <taxon>Mucorineae</taxon>
        <taxon>Mucoraceae</taxon>
        <taxon>Mucor</taxon>
    </lineage>
</organism>
<feature type="transmembrane region" description="Helical" evidence="12">
    <location>
        <begin position="1060"/>
        <end position="1077"/>
    </location>
</feature>
<evidence type="ECO:0000256" key="10">
    <source>
        <dbReference type="SAM" id="Coils"/>
    </source>
</evidence>
<evidence type="ECO:0000256" key="11">
    <source>
        <dbReference type="SAM" id="MobiDB-lite"/>
    </source>
</evidence>
<dbReference type="EC" id="2.3.2.27" evidence="4"/>
<gene>
    <name evidence="14" type="ORF">MAM1_0016d01537</name>
</gene>
<comment type="pathway">
    <text evidence="3">Protein modification; protein ubiquitination.</text>
</comment>
<evidence type="ECO:0000259" key="13">
    <source>
        <dbReference type="Pfam" id="PF23113"/>
    </source>
</evidence>
<feature type="transmembrane region" description="Helical" evidence="12">
    <location>
        <begin position="712"/>
        <end position="730"/>
    </location>
</feature>
<dbReference type="Pfam" id="PF23113">
    <property type="entry name" value="MARCHF6_C"/>
    <property type="match status" value="1"/>
</dbReference>
<name>A0A0C9MG54_9FUNG</name>
<feature type="region of interest" description="Disordered" evidence="11">
    <location>
        <begin position="342"/>
        <end position="370"/>
    </location>
</feature>
<evidence type="ECO:0000256" key="4">
    <source>
        <dbReference type="ARBA" id="ARBA00012483"/>
    </source>
</evidence>
<protein>
    <recommendedName>
        <fullName evidence="4">RING-type E3 ubiquitin transferase</fullName>
        <ecNumber evidence="4">2.3.2.27</ecNumber>
    </recommendedName>
</protein>
<evidence type="ECO:0000256" key="3">
    <source>
        <dbReference type="ARBA" id="ARBA00004906"/>
    </source>
</evidence>
<evidence type="ECO:0000256" key="2">
    <source>
        <dbReference type="ARBA" id="ARBA00004141"/>
    </source>
</evidence>
<evidence type="ECO:0000256" key="7">
    <source>
        <dbReference type="ARBA" id="ARBA00022786"/>
    </source>
</evidence>
<dbReference type="InterPro" id="IPR056521">
    <property type="entry name" value="MARCHF6-like_C"/>
</dbReference>
<evidence type="ECO:0000313" key="14">
    <source>
        <dbReference type="EMBL" id="GAN02097.1"/>
    </source>
</evidence>
<feature type="transmembrane region" description="Helical" evidence="12">
    <location>
        <begin position="557"/>
        <end position="578"/>
    </location>
</feature>
<keyword evidence="6 12" id="KW-0812">Transmembrane</keyword>
<dbReference type="GO" id="GO:0036503">
    <property type="term" value="P:ERAD pathway"/>
    <property type="evidence" value="ECO:0007669"/>
    <property type="project" value="TreeGrafter"/>
</dbReference>
<proteinExistence type="predicted"/>
<dbReference type="Proteomes" id="UP000053815">
    <property type="component" value="Unassembled WGS sequence"/>
</dbReference>
<feature type="compositionally biased region" description="Pro residues" evidence="11">
    <location>
        <begin position="347"/>
        <end position="361"/>
    </location>
</feature>
<feature type="compositionally biased region" description="Low complexity" evidence="11">
    <location>
        <begin position="248"/>
        <end position="260"/>
    </location>
</feature>
<dbReference type="GO" id="GO:0005789">
    <property type="term" value="C:endoplasmic reticulum membrane"/>
    <property type="evidence" value="ECO:0007669"/>
    <property type="project" value="TreeGrafter"/>
</dbReference>
<keyword evidence="8 12" id="KW-1133">Transmembrane helix</keyword>
<sequence>MFWQHTFYSSRMWLSHSKKKYCEVCEYPFVFTPIYRDDMPTILPFHVLLQQSLSRLAKSFITLIRSVLVIIVWLILLPTLTLWTWRFYFWSGENMGFSTAALTQNSTANQTVSNEKDAHYSYLLSYDWKGFLSDCFQGQIITAIVVVVFVAAYLFREWVIQNTAAVAATTADAPEPVALQGDSTEHLAQQQATVDDIIHAARSDNTTDEAVLNEREQISSRLEELRREIEQRRRLAVATDNTNTFVDSNNNINTTEYNSNAHSHQDDEDDEGNMYLNPPSGTQSPFLSWREYQQDNANSSLNHRKQQYSSSGGTLRARDFSASATVEGSDYFAEQYLDEAVLDEDSPPTPPPPPPPPPAPPANNNNNNEAPFDFGEDFDGILEAIGMRGNVLMLLQNSILMSLMINLCLCVTVWIPYVIGRFVILIHPLKMVGSPVYVLRWISDPLIDFGLDTIFWPAYTNLLVLCKAVLPQATLITIKSAMDNLLSGLYFIFRSIYITLHDTSEAASLSQFLSDTTTTTRSIISIHNWEPLRDNIYSISAVMFNRWQQCATGQTSLDRTVCTCVGYIVLISIGSLYLSRNKDTRAGSTNEILRQQAVFLKVLFFIFLELIVFPTVCGVLLDISTLPLFTEWSIKSRFHFVLLNPYSGIFLHWFVGTGFILQFSVFIALVREVVRPGVLYFLPDPKDPQFQPVQDMVDQPILILIRTLITRAAIYFMLIMVGMGFVTILVSRYCGIYPIIWKFDTPISSLPIDLLAVQFLLPPIMRYIVPREFSKKNVVTWWHIVSRQLRLSSFMFGGRYPEEEGVYVYTSWYAWLLSLYRASPTTTTAAEEETAALSSAPPLYDNFQKDGGLARVPTHDNVPIVIPKRRMIVPIDPVTLQPLNEGERLLGHPAAGSDNDKTKNTTIVYIPPYFKLRIASFLFLIWTTGSILVCSISVAPLKLGRNLFAKLQLGPDRPVHDLYSFALGAYIMILLSSMLNTAVQKYQIMEENHGCVQWHLVKNYIIAKIIKAAKFTYIFFFLGFAVPFLFGIMLDLYIIMPLKYTSIHKASLDIYPTVDWTIGVAGLSMFYGIIHILPQHTPYRNQVVQFNWANFDHLDIPIITREVILPSINCGRRISKDVDIPMYLPHFILWSVYGGFVGIGSEIGSILA</sequence>
<dbReference type="OrthoDB" id="264354at2759"/>
<keyword evidence="7" id="KW-0833">Ubl conjugation pathway</keyword>
<feature type="transmembrane region" description="Helical" evidence="12">
    <location>
        <begin position="649"/>
        <end position="670"/>
    </location>
</feature>
<keyword evidence="10" id="KW-0175">Coiled coil</keyword>
<feature type="region of interest" description="Disordered" evidence="11">
    <location>
        <begin position="243"/>
        <end position="286"/>
    </location>
</feature>
<evidence type="ECO:0000256" key="9">
    <source>
        <dbReference type="ARBA" id="ARBA00023136"/>
    </source>
</evidence>
<comment type="subcellular location">
    <subcellularLocation>
        <location evidence="2">Membrane</location>
        <topology evidence="2">Multi-pass membrane protein</topology>
    </subcellularLocation>
</comment>
<feature type="transmembrane region" description="Helical" evidence="12">
    <location>
        <begin position="750"/>
        <end position="769"/>
    </location>
</feature>
<feature type="transmembrane region" description="Helical" evidence="12">
    <location>
        <begin position="1017"/>
        <end position="1040"/>
    </location>
</feature>
<feature type="transmembrane region" description="Helical" evidence="12">
    <location>
        <begin position="63"/>
        <end position="85"/>
    </location>
</feature>
<feature type="transmembrane region" description="Helical" evidence="12">
    <location>
        <begin position="598"/>
        <end position="629"/>
    </location>
</feature>
<dbReference type="STRING" id="91626.A0A0C9MG54"/>
<evidence type="ECO:0000256" key="8">
    <source>
        <dbReference type="ARBA" id="ARBA00022989"/>
    </source>
</evidence>
<feature type="transmembrane region" description="Helical" evidence="12">
    <location>
        <begin position="921"/>
        <end position="942"/>
    </location>
</feature>
<accession>A0A0C9MG54</accession>
<feature type="transmembrane region" description="Helical" evidence="12">
    <location>
        <begin position="403"/>
        <end position="429"/>
    </location>
</feature>
<evidence type="ECO:0000256" key="6">
    <source>
        <dbReference type="ARBA" id="ARBA00022692"/>
    </source>
</evidence>
<evidence type="ECO:0000256" key="12">
    <source>
        <dbReference type="SAM" id="Phobius"/>
    </source>
</evidence>
<dbReference type="PANTHER" id="PTHR13145">
    <property type="entry name" value="SSM4 PROTEIN"/>
    <property type="match status" value="1"/>
</dbReference>
<dbReference type="PANTHER" id="PTHR13145:SF0">
    <property type="entry name" value="E3 UBIQUITIN-PROTEIN LIGASE MARCHF6"/>
    <property type="match status" value="1"/>
</dbReference>
<feature type="transmembrane region" description="Helical" evidence="12">
    <location>
        <begin position="136"/>
        <end position="155"/>
    </location>
</feature>
<feature type="transmembrane region" description="Helical" evidence="12">
    <location>
        <begin position="962"/>
        <end position="983"/>
    </location>
</feature>
<keyword evidence="15" id="KW-1185">Reference proteome</keyword>
<reference evidence="14" key="1">
    <citation type="submission" date="2014-09" db="EMBL/GenBank/DDBJ databases">
        <title>Draft genome sequence of an oleaginous Mucoromycotina fungus Mucor ambiguus NBRC6742.</title>
        <authorList>
            <person name="Takeda I."/>
            <person name="Yamane N."/>
            <person name="Morita T."/>
            <person name="Tamano K."/>
            <person name="Machida M."/>
            <person name="Baker S."/>
            <person name="Koike H."/>
        </authorList>
    </citation>
    <scope>NUCLEOTIDE SEQUENCE</scope>
    <source>
        <strain evidence="14">NBRC 6742</strain>
    </source>
</reference>
<evidence type="ECO:0000313" key="15">
    <source>
        <dbReference type="Proteomes" id="UP000053815"/>
    </source>
</evidence>